<dbReference type="PRINTS" id="PR00260">
    <property type="entry name" value="CHEMTRNSDUCR"/>
</dbReference>
<evidence type="ECO:0000256" key="5">
    <source>
        <dbReference type="SAM" id="Phobius"/>
    </source>
</evidence>
<evidence type="ECO:0000256" key="2">
    <source>
        <dbReference type="ARBA" id="ARBA00023224"/>
    </source>
</evidence>
<dbReference type="PANTHER" id="PTHR32089">
    <property type="entry name" value="METHYL-ACCEPTING CHEMOTAXIS PROTEIN MCPB"/>
    <property type="match status" value="1"/>
</dbReference>
<protein>
    <submittedName>
        <fullName evidence="8">Methyl-accepting chemotaxis protein</fullName>
    </submittedName>
</protein>
<dbReference type="PROSITE" id="PS50885">
    <property type="entry name" value="HAMP"/>
    <property type="match status" value="1"/>
</dbReference>
<dbReference type="PROSITE" id="PS50111">
    <property type="entry name" value="CHEMOTAXIS_TRANSDUC_2"/>
    <property type="match status" value="1"/>
</dbReference>
<proteinExistence type="inferred from homology"/>
<dbReference type="CDD" id="cd12913">
    <property type="entry name" value="PDC1_MCP_like"/>
    <property type="match status" value="1"/>
</dbReference>
<keyword evidence="2 4" id="KW-0807">Transducer</keyword>
<dbReference type="Pfam" id="PF00672">
    <property type="entry name" value="HAMP"/>
    <property type="match status" value="1"/>
</dbReference>
<dbReference type="SMART" id="SM00304">
    <property type="entry name" value="HAMP"/>
    <property type="match status" value="1"/>
</dbReference>
<name>A0A0H3ZUG6_VIBSP</name>
<dbReference type="CDD" id="cd11386">
    <property type="entry name" value="MCP_signal"/>
    <property type="match status" value="1"/>
</dbReference>
<dbReference type="CDD" id="cd06225">
    <property type="entry name" value="HAMP"/>
    <property type="match status" value="1"/>
</dbReference>
<evidence type="ECO:0000256" key="4">
    <source>
        <dbReference type="PROSITE-ProRule" id="PRU00284"/>
    </source>
</evidence>
<dbReference type="PANTHER" id="PTHR32089:SF55">
    <property type="entry name" value="METHYL ACCEPTING SENSORY TRANSDUCER WITH CACHE_2 SMALL MOLECULE BINDING DOMAIN"/>
    <property type="match status" value="1"/>
</dbReference>
<dbReference type="Pfam" id="PF00015">
    <property type="entry name" value="MCPsignal"/>
    <property type="match status" value="1"/>
</dbReference>
<feature type="domain" description="HAMP" evidence="7">
    <location>
        <begin position="302"/>
        <end position="356"/>
    </location>
</feature>
<evidence type="ECO:0000313" key="8">
    <source>
        <dbReference type="EMBL" id="AKN37504.1"/>
    </source>
</evidence>
<reference evidence="8" key="1">
    <citation type="journal article" date="2015" name="MBio">
        <title>Eco-Evolutionary Dynamics of Episomes among Ecologically Cohesive Bacterial Populations.</title>
        <authorList>
            <person name="Xue H."/>
            <person name="Cordero O.X."/>
            <person name="Camas F.M."/>
            <person name="Trimble W."/>
            <person name="Meyer F."/>
            <person name="Guglielmini J."/>
            <person name="Rocha E.P."/>
            <person name="Polz M.F."/>
        </authorList>
    </citation>
    <scope>NUCLEOTIDE SEQUENCE</scope>
    <source>
        <strain evidence="8">5S_214</strain>
    </source>
</reference>
<dbReference type="Gene3D" id="1.10.287.950">
    <property type="entry name" value="Methyl-accepting chemotaxis protein"/>
    <property type="match status" value="1"/>
</dbReference>
<evidence type="ECO:0000256" key="3">
    <source>
        <dbReference type="ARBA" id="ARBA00029447"/>
    </source>
</evidence>
<dbReference type="GO" id="GO:0005886">
    <property type="term" value="C:plasma membrane"/>
    <property type="evidence" value="ECO:0007669"/>
    <property type="project" value="UniProtKB-SubCell"/>
</dbReference>
<evidence type="ECO:0000259" key="6">
    <source>
        <dbReference type="PROSITE" id="PS50111"/>
    </source>
</evidence>
<keyword evidence="5" id="KW-0472">Membrane</keyword>
<dbReference type="InterPro" id="IPR029151">
    <property type="entry name" value="Sensor-like_sf"/>
</dbReference>
<keyword evidence="5" id="KW-1133">Transmembrane helix</keyword>
<sequence>MDKLSFRGALLASISVLVALSVGTANYLAFISKRDALQSTIYKATEERVEVEAKRVHDFMTSKATAVSNLASDYKSYNYLSSHAERMRVSGFSANVENMMIGFENGDAYASVSYDGWINHKSPSSYDPRQKPWYSQAQNTGQLIYTDAYNDASTGEQMVSIGKSFGSGVVLADVSLEVLNKAVKDINISGAMALIMSDDTTTLASTSATVKNGDKLTNFTAFKGVTNSVIGQPSAIFEYELNGADKVLFSRRIELGEKNWYLLISLDKTIVFATIEEAKQAAFISTFIYLIVSIVLALLVLNYLYRPILALKNTIQSLSSGDGDLTQRLAVNSNDDLGQIALGVNTFIESLQSMMLEIESSTVKLQGDVKALTSQTQNNGQILAQHVVETEQVVTAIEEMNSTAESVAHHAAETAQFTSEATTMSGESLEVVHDAQSSVSSLVKEVEETAHNIQAMSEETKGISSILNVIGDIADQTNLLALNAAIEAARAGEQGRGFAVVADEVRALASRTQTSTGEIEKALSSLVNGSQSVTSSMDATKDTCNKAAESTELVGQRINGLSNHIAEINDLSTQIATAAEEQSSVTQEVSRNMASINDMVSQLNANGQETAQQTESIADTNAQITQIVNKFKLR</sequence>
<dbReference type="SUPFAM" id="SSF58104">
    <property type="entry name" value="Methyl-accepting chemotaxis protein (MCP) signaling domain"/>
    <property type="match status" value="1"/>
</dbReference>
<dbReference type="EMBL" id="KP795538">
    <property type="protein sequence ID" value="AKN37504.1"/>
    <property type="molecule type" value="Genomic_DNA"/>
</dbReference>
<accession>A0A0H3ZUG6</accession>
<evidence type="ECO:0000259" key="7">
    <source>
        <dbReference type="PROSITE" id="PS50885"/>
    </source>
</evidence>
<comment type="subcellular location">
    <subcellularLocation>
        <location evidence="1">Cell inner membrane</location>
    </subcellularLocation>
</comment>
<organism evidence="8">
    <name type="scientific">Vibrio splendidus</name>
    <dbReference type="NCBI Taxonomy" id="29497"/>
    <lineage>
        <taxon>Bacteria</taxon>
        <taxon>Pseudomonadati</taxon>
        <taxon>Pseudomonadota</taxon>
        <taxon>Gammaproteobacteria</taxon>
        <taxon>Vibrionales</taxon>
        <taxon>Vibrionaceae</taxon>
        <taxon>Vibrio</taxon>
    </lineage>
</organism>
<dbReference type="AlphaFoldDB" id="A0A0H3ZUG6"/>
<keyword evidence="5" id="KW-0812">Transmembrane</keyword>
<dbReference type="SMART" id="SM00283">
    <property type="entry name" value="MA"/>
    <property type="match status" value="1"/>
</dbReference>
<dbReference type="Gene3D" id="3.30.450.20">
    <property type="entry name" value="PAS domain"/>
    <property type="match status" value="2"/>
</dbReference>
<dbReference type="SUPFAM" id="SSF103190">
    <property type="entry name" value="Sensory domain-like"/>
    <property type="match status" value="1"/>
</dbReference>
<dbReference type="InterPro" id="IPR004089">
    <property type="entry name" value="MCPsignal_dom"/>
</dbReference>
<feature type="domain" description="Methyl-accepting transducer" evidence="6">
    <location>
        <begin position="361"/>
        <end position="597"/>
    </location>
</feature>
<dbReference type="FunFam" id="1.10.287.950:FF:000001">
    <property type="entry name" value="Methyl-accepting chemotaxis sensory transducer"/>
    <property type="match status" value="1"/>
</dbReference>
<dbReference type="InterPro" id="IPR003660">
    <property type="entry name" value="HAMP_dom"/>
</dbReference>
<dbReference type="GO" id="GO:0004888">
    <property type="term" value="F:transmembrane signaling receptor activity"/>
    <property type="evidence" value="ECO:0007669"/>
    <property type="project" value="InterPro"/>
</dbReference>
<evidence type="ECO:0000256" key="1">
    <source>
        <dbReference type="ARBA" id="ARBA00004533"/>
    </source>
</evidence>
<dbReference type="GO" id="GO:0007165">
    <property type="term" value="P:signal transduction"/>
    <property type="evidence" value="ECO:0007669"/>
    <property type="project" value="UniProtKB-KW"/>
</dbReference>
<feature type="transmembrane region" description="Helical" evidence="5">
    <location>
        <begin position="282"/>
        <end position="305"/>
    </location>
</feature>
<dbReference type="Pfam" id="PF22673">
    <property type="entry name" value="MCP-like_PDC_1"/>
    <property type="match status" value="1"/>
</dbReference>
<dbReference type="GO" id="GO:0006935">
    <property type="term" value="P:chemotaxis"/>
    <property type="evidence" value="ECO:0007669"/>
    <property type="project" value="InterPro"/>
</dbReference>
<comment type="similarity">
    <text evidence="3">Belongs to the methyl-accepting chemotaxis (MCP) protein family.</text>
</comment>
<dbReference type="InterPro" id="IPR004090">
    <property type="entry name" value="Chemotax_Me-accpt_rcpt"/>
</dbReference>